<evidence type="ECO:0000256" key="1">
    <source>
        <dbReference type="SAM" id="MobiDB-lite"/>
    </source>
</evidence>
<evidence type="ECO:0000313" key="2">
    <source>
        <dbReference type="EMBL" id="CAK7328125.1"/>
    </source>
</evidence>
<keyword evidence="3" id="KW-1185">Reference proteome</keyword>
<dbReference type="AlphaFoldDB" id="A0AAV1R515"/>
<feature type="region of interest" description="Disordered" evidence="1">
    <location>
        <begin position="37"/>
        <end position="82"/>
    </location>
</feature>
<proteinExistence type="predicted"/>
<gene>
    <name evidence="2" type="ORF">DCAF_LOCUS5845</name>
</gene>
<name>A0AAV1R515_9ROSI</name>
<dbReference type="EMBL" id="CAWUPB010000893">
    <property type="protein sequence ID" value="CAK7328125.1"/>
    <property type="molecule type" value="Genomic_DNA"/>
</dbReference>
<dbReference type="Proteomes" id="UP001314170">
    <property type="component" value="Unassembled WGS sequence"/>
</dbReference>
<evidence type="ECO:0000313" key="3">
    <source>
        <dbReference type="Proteomes" id="UP001314170"/>
    </source>
</evidence>
<organism evidence="2 3">
    <name type="scientific">Dovyalis caffra</name>
    <dbReference type="NCBI Taxonomy" id="77055"/>
    <lineage>
        <taxon>Eukaryota</taxon>
        <taxon>Viridiplantae</taxon>
        <taxon>Streptophyta</taxon>
        <taxon>Embryophyta</taxon>
        <taxon>Tracheophyta</taxon>
        <taxon>Spermatophyta</taxon>
        <taxon>Magnoliopsida</taxon>
        <taxon>eudicotyledons</taxon>
        <taxon>Gunneridae</taxon>
        <taxon>Pentapetalae</taxon>
        <taxon>rosids</taxon>
        <taxon>fabids</taxon>
        <taxon>Malpighiales</taxon>
        <taxon>Salicaceae</taxon>
        <taxon>Flacourtieae</taxon>
        <taxon>Dovyalis</taxon>
    </lineage>
</organism>
<reference evidence="2 3" key="1">
    <citation type="submission" date="2024-01" db="EMBL/GenBank/DDBJ databases">
        <authorList>
            <person name="Waweru B."/>
        </authorList>
    </citation>
    <scope>NUCLEOTIDE SEQUENCE [LARGE SCALE GENOMIC DNA]</scope>
</reference>
<sequence>MAKLNTIIGKFANKMDSTNVKLNQVVQANNKAISSKKEVKLEATMEPHHSEPIHDGEPNDVKSTHTSRDDKQPLSGDGASPG</sequence>
<protein>
    <submittedName>
        <fullName evidence="2">Uncharacterized protein</fullName>
    </submittedName>
</protein>
<feature type="compositionally biased region" description="Basic and acidic residues" evidence="1">
    <location>
        <begin position="37"/>
        <end position="72"/>
    </location>
</feature>
<accession>A0AAV1R515</accession>
<comment type="caution">
    <text evidence="2">The sequence shown here is derived from an EMBL/GenBank/DDBJ whole genome shotgun (WGS) entry which is preliminary data.</text>
</comment>